<protein>
    <submittedName>
        <fullName evidence="4">Membrane protein</fullName>
    </submittedName>
</protein>
<keyword evidence="1" id="KW-1133">Transmembrane helix</keyword>
<evidence type="ECO:0000313" key="6">
    <source>
        <dbReference type="Proteomes" id="UP000031553"/>
    </source>
</evidence>
<keyword evidence="1" id="KW-0472">Membrane</keyword>
<dbReference type="Gene3D" id="2.40.50.100">
    <property type="match status" value="1"/>
</dbReference>
<dbReference type="OrthoDB" id="9811754at2"/>
<name>A0A0C1V2G3_9PROT</name>
<evidence type="ECO:0000313" key="5">
    <source>
        <dbReference type="EMBL" id="KPH87191.1"/>
    </source>
</evidence>
<dbReference type="AlphaFoldDB" id="A0A0C1V2G3"/>
<proteinExistence type="predicted"/>
<accession>A0A0C1V2G3</accession>
<evidence type="ECO:0000259" key="3">
    <source>
        <dbReference type="Pfam" id="PF25963"/>
    </source>
</evidence>
<dbReference type="InterPro" id="IPR058634">
    <property type="entry name" value="AaeA-lik-b-barrel"/>
</dbReference>
<dbReference type="Proteomes" id="UP000031553">
    <property type="component" value="Unassembled WGS sequence"/>
</dbReference>
<dbReference type="GO" id="GO:0055085">
    <property type="term" value="P:transmembrane transport"/>
    <property type="evidence" value="ECO:0007669"/>
    <property type="project" value="InterPro"/>
</dbReference>
<dbReference type="Gene3D" id="2.40.30.170">
    <property type="match status" value="1"/>
</dbReference>
<feature type="transmembrane region" description="Helical" evidence="1">
    <location>
        <begin position="6"/>
        <end position="28"/>
    </location>
</feature>
<dbReference type="GeneID" id="79186795"/>
<reference evidence="4 6" key="1">
    <citation type="submission" date="2015-07" db="EMBL/GenBank/DDBJ databases">
        <title>Draft Genome Sequence of Komagataeibacter intermedius Strain AF2, Isolated from Kombucha Tea.</title>
        <authorList>
            <person name="Santos R.A."/>
            <person name="Berretta A.A."/>
            <person name="Barud H.S."/>
            <person name="Ribeiro S.J."/>
            <person name="Gonzalez-Garcia L.N."/>
            <person name="Zucchi T.D."/>
            <person name="Goldman G.H."/>
            <person name="Riano-Pachon D.M."/>
        </authorList>
    </citation>
    <scope>NUCLEOTIDE SEQUENCE [LARGE SCALE GENOMIC DNA]</scope>
    <source>
        <strain evidence="4 6">AF2</strain>
    </source>
</reference>
<keyword evidence="1" id="KW-0812">Transmembrane</keyword>
<dbReference type="InterPro" id="IPR050393">
    <property type="entry name" value="MFP_Efflux_Pump"/>
</dbReference>
<feature type="domain" description="Multidrug resistance protein MdtA-like barrel-sandwich hybrid" evidence="2">
    <location>
        <begin position="46"/>
        <end position="184"/>
    </location>
</feature>
<dbReference type="PANTHER" id="PTHR30367:SF12">
    <property type="entry name" value="P-HYDROXYBENZOIC ACID EFFLUX PUMP SUBUNIT AAEA"/>
    <property type="match status" value="1"/>
</dbReference>
<dbReference type="PANTHER" id="PTHR30367">
    <property type="entry name" value="P-HYDROXYBENZOIC ACID EFFLUX PUMP SUBUNIT AAEA-RELATED"/>
    <property type="match status" value="1"/>
</dbReference>
<evidence type="ECO:0000313" key="4">
    <source>
        <dbReference type="EMBL" id="KPH85478.1"/>
    </source>
</evidence>
<comment type="caution">
    <text evidence="4">The sequence shown here is derived from an EMBL/GenBank/DDBJ whole genome shotgun (WGS) entry which is preliminary data.</text>
</comment>
<dbReference type="Pfam" id="PF25963">
    <property type="entry name" value="Beta-barrel_AAEA"/>
    <property type="match status" value="1"/>
</dbReference>
<dbReference type="InterPro" id="IPR058625">
    <property type="entry name" value="MdtA-like_BSH"/>
</dbReference>
<dbReference type="RefSeq" id="WP_039732570.1">
    <property type="nucleotide sequence ID" value="NZ_JUFX02000142.1"/>
</dbReference>
<evidence type="ECO:0000256" key="1">
    <source>
        <dbReference type="SAM" id="Phobius"/>
    </source>
</evidence>
<gene>
    <name evidence="4" type="ORF">GLUCOINTEAF2_0201064</name>
    <name evidence="5" type="ORF">GLUCOINTEAF2_0204173</name>
</gene>
<dbReference type="SUPFAM" id="SSF111369">
    <property type="entry name" value="HlyD-like secretion proteins"/>
    <property type="match status" value="1"/>
</dbReference>
<sequence>MPLLRTLIRVVLTLAVVIMAAVMGVTLWDTYMIAPWTRDGRVRVYVVDVAPEVSGTVVQLPVVDNQFVHRGDPLFVLDPVRFRLAIREAQARLDGALEDLKLKQNDARRRMGLGGIVSAEEQEVFNSNVATQIASVDAARAALDLAKLNLQRSILYSPVNGNITNLNLRVGDYVTEGHARLAVIDADSYWVNGYFEETKMWGVHVGDEARVKLMGYKDILPGHVVSIARGINDQNGRPDGLGLQDVSPIFTWVRLAQRIPVRIHLDHVPDSVTLAAGMTATISVGPQSRTQRGRLTTWLQDHL</sequence>
<feature type="domain" description="p-hydroxybenzoic acid efflux pump subunit AaeA-like beta-barrel" evidence="3">
    <location>
        <begin position="188"/>
        <end position="284"/>
    </location>
</feature>
<dbReference type="EMBL" id="JUFX02000236">
    <property type="protein sequence ID" value="KPH85478.1"/>
    <property type="molecule type" value="Genomic_DNA"/>
</dbReference>
<organism evidence="4 6">
    <name type="scientific">Komagataeibacter intermedius AF2</name>
    <dbReference type="NCBI Taxonomy" id="1458464"/>
    <lineage>
        <taxon>Bacteria</taxon>
        <taxon>Pseudomonadati</taxon>
        <taxon>Pseudomonadota</taxon>
        <taxon>Alphaproteobacteria</taxon>
        <taxon>Acetobacterales</taxon>
        <taxon>Acetobacteraceae</taxon>
        <taxon>Komagataeibacter</taxon>
    </lineage>
</organism>
<dbReference type="EMBL" id="JUFX02000142">
    <property type="protein sequence ID" value="KPH87191.1"/>
    <property type="molecule type" value="Genomic_DNA"/>
</dbReference>
<evidence type="ECO:0000259" key="2">
    <source>
        <dbReference type="Pfam" id="PF25917"/>
    </source>
</evidence>
<dbReference type="Pfam" id="PF25917">
    <property type="entry name" value="BSH_RND"/>
    <property type="match status" value="1"/>
</dbReference>